<feature type="repeat" description="TPR" evidence="3">
    <location>
        <begin position="93"/>
        <end position="126"/>
    </location>
</feature>
<dbReference type="PROSITE" id="PS50005">
    <property type="entry name" value="TPR"/>
    <property type="match status" value="1"/>
</dbReference>
<evidence type="ECO:0000256" key="3">
    <source>
        <dbReference type="PROSITE-ProRule" id="PRU00339"/>
    </source>
</evidence>
<feature type="chain" id="PRO_5026271732" description="Cds6 C-terminal domain-containing protein" evidence="4">
    <location>
        <begin position="27"/>
        <end position="360"/>
    </location>
</feature>
<reference evidence="7" key="1">
    <citation type="submission" date="2020-03" db="EMBL/GenBank/DDBJ databases">
        <title>Complete genome sequence of sulfur-oxidizing bacterium skT11.</title>
        <authorList>
            <person name="Kanda M."/>
            <person name="Kojima H."/>
            <person name="Fukui M."/>
        </authorList>
    </citation>
    <scope>NUCLEOTIDE SEQUENCE [LARGE SCALE GENOMIC DNA]</scope>
    <source>
        <strain evidence="7">skT11</strain>
    </source>
</reference>
<dbReference type="Proteomes" id="UP000502260">
    <property type="component" value="Chromosome"/>
</dbReference>
<protein>
    <recommendedName>
        <fullName evidence="5">Cds6 C-terminal domain-containing protein</fullName>
    </recommendedName>
</protein>
<dbReference type="EMBL" id="AP022853">
    <property type="protein sequence ID" value="BCB28022.1"/>
    <property type="molecule type" value="Genomic_DNA"/>
</dbReference>
<dbReference type="AlphaFoldDB" id="A0A6F8VGE7"/>
<organism evidence="6 7">
    <name type="scientific">Sulfurimicrobium lacus</name>
    <dbReference type="NCBI Taxonomy" id="2715678"/>
    <lineage>
        <taxon>Bacteria</taxon>
        <taxon>Pseudomonadati</taxon>
        <taxon>Pseudomonadota</taxon>
        <taxon>Betaproteobacteria</taxon>
        <taxon>Nitrosomonadales</taxon>
        <taxon>Sulfuricellaceae</taxon>
        <taxon>Sulfurimicrobium</taxon>
    </lineage>
</organism>
<dbReference type="RefSeq" id="WP_173066693.1">
    <property type="nucleotide sequence ID" value="NZ_AP022853.1"/>
</dbReference>
<dbReference type="SUPFAM" id="SSF54427">
    <property type="entry name" value="NTF2-like"/>
    <property type="match status" value="1"/>
</dbReference>
<dbReference type="InterPro" id="IPR011990">
    <property type="entry name" value="TPR-like_helical_dom_sf"/>
</dbReference>
<keyword evidence="4" id="KW-0732">Signal</keyword>
<dbReference type="Gene3D" id="3.10.450.50">
    <property type="match status" value="1"/>
</dbReference>
<evidence type="ECO:0000256" key="2">
    <source>
        <dbReference type="ARBA" id="ARBA00022803"/>
    </source>
</evidence>
<dbReference type="Gene3D" id="1.25.40.10">
    <property type="entry name" value="Tetratricopeptide repeat domain"/>
    <property type="match status" value="1"/>
</dbReference>
<accession>A0A6F8VGE7</accession>
<name>A0A6F8VGE7_9PROT</name>
<evidence type="ECO:0000256" key="4">
    <source>
        <dbReference type="SAM" id="SignalP"/>
    </source>
</evidence>
<dbReference type="PANTHER" id="PTHR44943:SF8">
    <property type="entry name" value="TPR REPEAT-CONTAINING PROTEIN MJ0263"/>
    <property type="match status" value="1"/>
</dbReference>
<evidence type="ECO:0000313" key="6">
    <source>
        <dbReference type="EMBL" id="BCB28022.1"/>
    </source>
</evidence>
<dbReference type="InterPro" id="IPR056203">
    <property type="entry name" value="Cds6_C"/>
</dbReference>
<evidence type="ECO:0000259" key="5">
    <source>
        <dbReference type="Pfam" id="PF24125"/>
    </source>
</evidence>
<dbReference type="KEGG" id="slac:SKTS_29080"/>
<dbReference type="InterPro" id="IPR019734">
    <property type="entry name" value="TPR_rpt"/>
</dbReference>
<sequence>MSRSRLLPLFSTLAIALLLTISPARADEAQEISRMLKQGQADKAMERANSFLAAHPKDAQVRFLKGLILTEQNKNAEAIKVFSGLTDDYPELPEPYNNLAVLYAAQGQYEKAKTALEMAINTHPSYATAHENLGDIYAKMASQAYDKALQLDKSNSNAQAKLALIKDIFAKPALRQPVKAALVASAPAVTPAAAKPAAPATPPAVPAAAAAKPAAPAAKPAAEPAKVIESAKPVATEKPAAETSKGDSNEVVLAAVYAWAKAWSSKNVSGYLKSYAPDLVLAKGESRANWEKTRKERIGKPKSISVTIASPEVKIIDATHAKVAFKQVYRSSGLNSETGKTLLMVKSNGKWLIHEERIGR</sequence>
<dbReference type="Pfam" id="PF13432">
    <property type="entry name" value="TPR_16"/>
    <property type="match status" value="1"/>
</dbReference>
<proteinExistence type="predicted"/>
<evidence type="ECO:0000256" key="1">
    <source>
        <dbReference type="ARBA" id="ARBA00022737"/>
    </source>
</evidence>
<dbReference type="InterPro" id="IPR032710">
    <property type="entry name" value="NTF2-like_dom_sf"/>
</dbReference>
<dbReference type="Pfam" id="PF24125">
    <property type="entry name" value="Cds6_C"/>
    <property type="match status" value="1"/>
</dbReference>
<dbReference type="Pfam" id="PF13414">
    <property type="entry name" value="TPR_11"/>
    <property type="match status" value="1"/>
</dbReference>
<dbReference type="SUPFAM" id="SSF48452">
    <property type="entry name" value="TPR-like"/>
    <property type="match status" value="1"/>
</dbReference>
<gene>
    <name evidence="6" type="ORF">SKTS_29080</name>
</gene>
<feature type="signal peptide" evidence="4">
    <location>
        <begin position="1"/>
        <end position="26"/>
    </location>
</feature>
<dbReference type="PANTHER" id="PTHR44943">
    <property type="entry name" value="CELLULOSE SYNTHASE OPERON PROTEIN C"/>
    <property type="match status" value="1"/>
</dbReference>
<dbReference type="InterPro" id="IPR051685">
    <property type="entry name" value="Ycf3/AcsC/BcsC/TPR_MFPF"/>
</dbReference>
<keyword evidence="1" id="KW-0677">Repeat</keyword>
<evidence type="ECO:0000313" key="7">
    <source>
        <dbReference type="Proteomes" id="UP000502260"/>
    </source>
</evidence>
<keyword evidence="2 3" id="KW-0802">TPR repeat</keyword>
<keyword evidence="7" id="KW-1185">Reference proteome</keyword>
<feature type="domain" description="Cds6 C-terminal" evidence="5">
    <location>
        <begin position="252"/>
        <end position="356"/>
    </location>
</feature>
<dbReference type="SMART" id="SM00028">
    <property type="entry name" value="TPR"/>
    <property type="match status" value="2"/>
</dbReference>